<gene>
    <name evidence="2" type="ORF">ACH5RR_029933</name>
</gene>
<keyword evidence="1" id="KW-0812">Transmembrane</keyword>
<reference evidence="2 3" key="1">
    <citation type="submission" date="2024-11" db="EMBL/GenBank/DDBJ databases">
        <title>A near-complete genome assembly of Cinchona calisaya.</title>
        <authorList>
            <person name="Lian D.C."/>
            <person name="Zhao X.W."/>
            <person name="Wei L."/>
        </authorList>
    </citation>
    <scope>NUCLEOTIDE SEQUENCE [LARGE SCALE GENOMIC DNA]</scope>
    <source>
        <tissue evidence="2">Nenye</tissue>
    </source>
</reference>
<keyword evidence="1" id="KW-0472">Membrane</keyword>
<dbReference type="EMBL" id="JBJUIK010000012">
    <property type="protein sequence ID" value="KAL3510532.1"/>
    <property type="molecule type" value="Genomic_DNA"/>
</dbReference>
<accession>A0ABD2YWF3</accession>
<dbReference type="Proteomes" id="UP001630127">
    <property type="component" value="Unassembled WGS sequence"/>
</dbReference>
<keyword evidence="1" id="KW-1133">Transmembrane helix</keyword>
<protein>
    <submittedName>
        <fullName evidence="2">Uncharacterized protein</fullName>
    </submittedName>
</protein>
<keyword evidence="3" id="KW-1185">Reference proteome</keyword>
<organism evidence="2 3">
    <name type="scientific">Cinchona calisaya</name>
    <dbReference type="NCBI Taxonomy" id="153742"/>
    <lineage>
        <taxon>Eukaryota</taxon>
        <taxon>Viridiplantae</taxon>
        <taxon>Streptophyta</taxon>
        <taxon>Embryophyta</taxon>
        <taxon>Tracheophyta</taxon>
        <taxon>Spermatophyta</taxon>
        <taxon>Magnoliopsida</taxon>
        <taxon>eudicotyledons</taxon>
        <taxon>Gunneridae</taxon>
        <taxon>Pentapetalae</taxon>
        <taxon>asterids</taxon>
        <taxon>lamiids</taxon>
        <taxon>Gentianales</taxon>
        <taxon>Rubiaceae</taxon>
        <taxon>Cinchonoideae</taxon>
        <taxon>Cinchoneae</taxon>
        <taxon>Cinchona</taxon>
    </lineage>
</organism>
<sequence length="131" mass="14724">MQLRRATLWVFFSRGSISTKVKQVIEVKSLGQEVSSLNSNPFEPSSYQSEKLIGQKGEQAVLSNRVVILRLGPPDSIFEIFGLPFDILISPILLFSGLLLSFVSIQLLLFPGIVRGLDILYFSARLRVKLW</sequence>
<evidence type="ECO:0000313" key="3">
    <source>
        <dbReference type="Proteomes" id="UP001630127"/>
    </source>
</evidence>
<evidence type="ECO:0000256" key="1">
    <source>
        <dbReference type="SAM" id="Phobius"/>
    </source>
</evidence>
<evidence type="ECO:0000313" key="2">
    <source>
        <dbReference type="EMBL" id="KAL3510532.1"/>
    </source>
</evidence>
<proteinExistence type="predicted"/>
<dbReference type="AlphaFoldDB" id="A0ABD2YWF3"/>
<name>A0ABD2YWF3_9GENT</name>
<comment type="caution">
    <text evidence="2">The sequence shown here is derived from an EMBL/GenBank/DDBJ whole genome shotgun (WGS) entry which is preliminary data.</text>
</comment>
<feature type="transmembrane region" description="Helical" evidence="1">
    <location>
        <begin position="88"/>
        <end position="110"/>
    </location>
</feature>